<dbReference type="PROSITE" id="PS50262">
    <property type="entry name" value="G_PROTEIN_RECEP_F1_2"/>
    <property type="match status" value="1"/>
</dbReference>
<dbReference type="PRINTS" id="PR00237">
    <property type="entry name" value="GPCRRHODOPSN"/>
</dbReference>
<keyword evidence="8 9" id="KW-0807">Transducer</keyword>
<dbReference type="RefSeq" id="XP_029968680.1">
    <property type="nucleotide sequence ID" value="XM_030112820.1"/>
</dbReference>
<evidence type="ECO:0000256" key="8">
    <source>
        <dbReference type="ARBA" id="ARBA00023224"/>
    </source>
</evidence>
<dbReference type="CDD" id="cd15055">
    <property type="entry name" value="7tmA_TAARs"/>
    <property type="match status" value="1"/>
</dbReference>
<feature type="transmembrane region" description="Helical" evidence="10">
    <location>
        <begin position="106"/>
        <end position="124"/>
    </location>
</feature>
<dbReference type="InterPro" id="IPR050569">
    <property type="entry name" value="TAAR"/>
</dbReference>
<evidence type="ECO:0000256" key="3">
    <source>
        <dbReference type="ARBA" id="ARBA00022692"/>
    </source>
</evidence>
<gene>
    <name evidence="12" type="primary">LOC115403812</name>
</gene>
<dbReference type="GO" id="GO:0001594">
    <property type="term" value="F:trace-amine receptor activity"/>
    <property type="evidence" value="ECO:0007669"/>
    <property type="project" value="TreeGrafter"/>
</dbReference>
<dbReference type="PANTHER" id="PTHR24249">
    <property type="entry name" value="HISTAMINE RECEPTOR-RELATED G-PROTEIN COUPLED RECEPTOR"/>
    <property type="match status" value="1"/>
</dbReference>
<keyword evidence="6 10" id="KW-0472">Membrane</keyword>
<evidence type="ECO:0000259" key="11">
    <source>
        <dbReference type="PROSITE" id="PS50262"/>
    </source>
</evidence>
<feature type="transmembrane region" description="Helical" evidence="10">
    <location>
        <begin position="184"/>
        <end position="209"/>
    </location>
</feature>
<comment type="subcellular location">
    <subcellularLocation>
        <location evidence="1">Cell membrane</location>
        <topology evidence="1">Multi-pass membrane protein</topology>
    </subcellularLocation>
</comment>
<dbReference type="Ensembl" id="ENSSFAT00005052582.1">
    <property type="protein sequence ID" value="ENSSFAP00005050939.1"/>
    <property type="gene ID" value="ENSSFAG00005024542.1"/>
</dbReference>
<dbReference type="OMA" id="DSICFPE"/>
<feature type="transmembrane region" description="Helical" evidence="10">
    <location>
        <begin position="145"/>
        <end position="164"/>
    </location>
</feature>
<evidence type="ECO:0000256" key="1">
    <source>
        <dbReference type="ARBA" id="ARBA00004651"/>
    </source>
</evidence>
<evidence type="ECO:0000313" key="12">
    <source>
        <dbReference type="Ensembl" id="ENSSFAP00005050939.1"/>
    </source>
</evidence>
<sequence length="325" mass="35902">MEVQDGADLCFPLLHNSSCRKPAAHWSEGVLLNAVLSLVSTATAALNLLVIISVSHFRQLQTPTNNLLLSLAASDFLVGLLSMPVAIYKQSSCWALGDLLCSLYNYVSYIATSASVGHMVFISADRYVAICDPLRYPSRVTVARVRVCVCACWLCSVLHCAYILMEDLAEPGRHHLCSGECVIIINYVAGTVDLVVTFVAPIAAIFVLYSRVFVVAVVQARAVRSHVHAVRARLTAKRSELKAARTLGVLVVVFLMCFCPYYCVFLVGGDLLNASSEFYLLFLLYFNSCVNPLIYALFYPWFRKATRIIVTLQILRDRSSEANVL</sequence>
<dbReference type="PANTHER" id="PTHR24249:SF381">
    <property type="entry name" value="TRACE AMINE ASSOCIATED RECEPTOR 19P-RELATED"/>
    <property type="match status" value="1"/>
</dbReference>
<dbReference type="GO" id="GO:0005886">
    <property type="term" value="C:plasma membrane"/>
    <property type="evidence" value="ECO:0007669"/>
    <property type="project" value="UniProtKB-SubCell"/>
</dbReference>
<evidence type="ECO:0000256" key="9">
    <source>
        <dbReference type="RuleBase" id="RU000688"/>
    </source>
</evidence>
<dbReference type="Gene3D" id="1.20.1070.10">
    <property type="entry name" value="Rhodopsin 7-helix transmembrane proteins"/>
    <property type="match status" value="1"/>
</dbReference>
<dbReference type="PROSITE" id="PS00237">
    <property type="entry name" value="G_PROTEIN_RECEP_F1_1"/>
    <property type="match status" value="1"/>
</dbReference>
<feature type="transmembrane region" description="Helical" evidence="10">
    <location>
        <begin position="66"/>
        <end position="86"/>
    </location>
</feature>
<reference evidence="12" key="2">
    <citation type="submission" date="2025-08" db="UniProtKB">
        <authorList>
            <consortium name="Ensembl"/>
        </authorList>
    </citation>
    <scope>IDENTIFICATION</scope>
</reference>
<evidence type="ECO:0000256" key="2">
    <source>
        <dbReference type="ARBA" id="ARBA00022475"/>
    </source>
</evidence>
<accession>A0A672JCG1</accession>
<keyword evidence="13" id="KW-1185">Reference proteome</keyword>
<dbReference type="Pfam" id="PF00001">
    <property type="entry name" value="7tm_1"/>
    <property type="match status" value="1"/>
</dbReference>
<feature type="transmembrane region" description="Helical" evidence="10">
    <location>
        <begin position="279"/>
        <end position="298"/>
    </location>
</feature>
<keyword evidence="2" id="KW-1003">Cell membrane</keyword>
<dbReference type="AlphaFoldDB" id="A0A672JCG1"/>
<evidence type="ECO:0000313" key="13">
    <source>
        <dbReference type="Proteomes" id="UP000472267"/>
    </source>
</evidence>
<reference evidence="12" key="3">
    <citation type="submission" date="2025-09" db="UniProtKB">
        <authorList>
            <consortium name="Ensembl"/>
        </authorList>
    </citation>
    <scope>IDENTIFICATION</scope>
</reference>
<dbReference type="SUPFAM" id="SSF81321">
    <property type="entry name" value="Family A G protein-coupled receptor-like"/>
    <property type="match status" value="1"/>
</dbReference>
<feature type="domain" description="G-protein coupled receptors family 1 profile" evidence="11">
    <location>
        <begin position="46"/>
        <end position="295"/>
    </location>
</feature>
<protein>
    <submittedName>
        <fullName evidence="12">Trace amine-associated receptor 13c-like</fullName>
    </submittedName>
</protein>
<dbReference type="InterPro" id="IPR017452">
    <property type="entry name" value="GPCR_Rhodpsn_7TM"/>
</dbReference>
<evidence type="ECO:0000256" key="5">
    <source>
        <dbReference type="ARBA" id="ARBA00023040"/>
    </source>
</evidence>
<comment type="similarity">
    <text evidence="9">Belongs to the G-protein coupled receptor 1 family.</text>
</comment>
<feature type="transmembrane region" description="Helical" evidence="10">
    <location>
        <begin position="247"/>
        <end position="267"/>
    </location>
</feature>
<dbReference type="Proteomes" id="UP000472267">
    <property type="component" value="Chromosome 16"/>
</dbReference>
<evidence type="ECO:0000256" key="7">
    <source>
        <dbReference type="ARBA" id="ARBA00023170"/>
    </source>
</evidence>
<evidence type="ECO:0000256" key="4">
    <source>
        <dbReference type="ARBA" id="ARBA00022989"/>
    </source>
</evidence>
<feature type="transmembrane region" description="Helical" evidence="10">
    <location>
        <begin position="30"/>
        <end position="54"/>
    </location>
</feature>
<keyword evidence="5 9" id="KW-0297">G-protein coupled receptor</keyword>
<organism evidence="12 13">
    <name type="scientific">Salarias fasciatus</name>
    <name type="common">Jewelled blenny</name>
    <name type="synonym">Blennius fasciatus</name>
    <dbReference type="NCBI Taxonomy" id="181472"/>
    <lineage>
        <taxon>Eukaryota</taxon>
        <taxon>Metazoa</taxon>
        <taxon>Chordata</taxon>
        <taxon>Craniata</taxon>
        <taxon>Vertebrata</taxon>
        <taxon>Euteleostomi</taxon>
        <taxon>Actinopterygii</taxon>
        <taxon>Neopterygii</taxon>
        <taxon>Teleostei</taxon>
        <taxon>Neoteleostei</taxon>
        <taxon>Acanthomorphata</taxon>
        <taxon>Ovalentaria</taxon>
        <taxon>Blenniimorphae</taxon>
        <taxon>Blenniiformes</taxon>
        <taxon>Blennioidei</taxon>
        <taxon>Blenniidae</taxon>
        <taxon>Salariinae</taxon>
        <taxon>Salarias</taxon>
    </lineage>
</organism>
<dbReference type="FunCoup" id="A0A672JCG1">
    <property type="interactions" value="23"/>
</dbReference>
<proteinExistence type="inferred from homology"/>
<dbReference type="SMART" id="SM01381">
    <property type="entry name" value="7TM_GPCR_Srsx"/>
    <property type="match status" value="1"/>
</dbReference>
<reference evidence="12" key="1">
    <citation type="submission" date="2019-06" db="EMBL/GenBank/DDBJ databases">
        <authorList>
            <consortium name="Wellcome Sanger Institute Data Sharing"/>
        </authorList>
    </citation>
    <scope>NUCLEOTIDE SEQUENCE [LARGE SCALE GENOMIC DNA]</scope>
</reference>
<keyword evidence="3 9" id="KW-0812">Transmembrane</keyword>
<dbReference type="GeneID" id="115403812"/>
<name>A0A672JCG1_SALFA</name>
<dbReference type="OrthoDB" id="10042731at2759"/>
<evidence type="ECO:0000256" key="10">
    <source>
        <dbReference type="SAM" id="Phobius"/>
    </source>
</evidence>
<keyword evidence="7 9" id="KW-0675">Receptor</keyword>
<keyword evidence="4 10" id="KW-1133">Transmembrane helix</keyword>
<evidence type="ECO:0000256" key="6">
    <source>
        <dbReference type="ARBA" id="ARBA00023136"/>
    </source>
</evidence>
<dbReference type="InParanoid" id="A0A672JCG1"/>
<dbReference type="InterPro" id="IPR000276">
    <property type="entry name" value="GPCR_Rhodpsn"/>
</dbReference>